<feature type="domain" description="RSE1/DDB1/CPSF1 C-terminal" evidence="3">
    <location>
        <begin position="943"/>
        <end position="1271"/>
    </location>
</feature>
<dbReference type="STRING" id="764103.G7E464"/>
<dbReference type="InterPro" id="IPR018846">
    <property type="entry name" value="Beta-prop_RSE1/DDB1/CPSF1_1st"/>
</dbReference>
<dbReference type="Pfam" id="PF23726">
    <property type="entry name" value="Beta-prop_RSE1_2nd"/>
    <property type="match status" value="1"/>
</dbReference>
<evidence type="ECO:0000256" key="2">
    <source>
        <dbReference type="ARBA" id="ARBA00023242"/>
    </source>
</evidence>
<proteinExistence type="predicted"/>
<keyword evidence="2" id="KW-0539">Nucleus</keyword>
<keyword evidence="7" id="KW-1185">Reference proteome</keyword>
<dbReference type="FunCoup" id="G7E464">
    <property type="interactions" value="642"/>
</dbReference>
<dbReference type="RefSeq" id="XP_014568280.1">
    <property type="nucleotide sequence ID" value="XM_014712794.1"/>
</dbReference>
<feature type="domain" description="RSE1/DDB1/CPSF1 second beta-propeller" evidence="5">
    <location>
        <begin position="528"/>
        <end position="855"/>
    </location>
</feature>
<dbReference type="PANTHER" id="PTHR10644">
    <property type="entry name" value="DNA REPAIR/RNA PROCESSING CPSF FAMILY"/>
    <property type="match status" value="1"/>
</dbReference>
<evidence type="ECO:0000259" key="5">
    <source>
        <dbReference type="Pfam" id="PF23726"/>
    </source>
</evidence>
<dbReference type="eggNOG" id="KOG1896">
    <property type="taxonomic scope" value="Eukaryota"/>
</dbReference>
<dbReference type="Pfam" id="PF10433">
    <property type="entry name" value="Beta-prop_RSE1_1st"/>
    <property type="match status" value="1"/>
</dbReference>
<gene>
    <name evidence="6" type="primary">Mo04302</name>
    <name evidence="6" type="ORF">E5Q_04302</name>
</gene>
<dbReference type="Proteomes" id="UP000009131">
    <property type="component" value="Unassembled WGS sequence"/>
</dbReference>
<sequence>MQSYCRQVLPPSGVEHAVSLKLTGTCVEAERHSTRVVRNLVVARSNFLQVYEVLEEPVPVQSSVTDGSSASMREDQTRLQLLAEHVCHGIVTGLARLSTLDTRQDGRHRLVISFRDAKMTVMEWSDQLHDLAPVSMHSFERLPQLSQGDLGAFQAVLRVDQASRCVALLLPDNTLGILPFFQDLSELEDMTREGLQSLPYAPSLTIDLSEIGPGIRNVVDFAFLPGFSEPTIAILFQRKPTWTGRIDFAKDITSLVMVTLDIGSRNYPVIFEADGLPYDALSLSVCPRELGGVVILCANSLVHIDQSSKMTGIAVNGWTSTLTDARLDSRPTLRLVLEGAQCAFVGQQVAVLCTRTGETFSLHLEKDGRNVSSMDCRPRAVTCIPACIETVGAAYVFVGSAQGQSVLLRWASQSGAGADILDITESGTGLVQSDAMDDDLYATAGAHNGNGHQIAPTGKDVQLELCDTLPGYGTIRHIAVLDHTSASLDEPSLVACTGVQAMAGLTTIHRHVPSVRQVDLDLPTARDIRHIWTVGLEQRQKMGRGPITHQIICSTGSSSMVYTLDQDTQAATLARKSAEVPLAAGSFFSRSQVLEVTEDMLRLYSPDGQITTEAPHGQADAIDVTVSDPFVAVLSAARNVTVFFGDPTTSLLNELGQLPIADVAAVSLVAQANKGMDRHLIAAALTNGEIIVYSLPDMQIQWQSESITQMPPVLRPRYLVPTSVSGKDHPDDTTMGEAGDEVSAMLLTVIDGLDGVRLHLVALLGTSRLVVYELVRQHDESRSVWQFVRRIARQLPIGEQEEEQSRRLVSFISTTGRSGVFITGSAPFYLLTDRAGIARLYRAPYGRASAFGAFDPPSSTPLLVLADGAMHTYDLSDQASLARELPVTHVATSKCFTSTAYHDSSHTLVAARVVNAPFELFDDEGAPVYRAPSEDMISPTVFRSCLELLVPGSWDCIDGHEFPQNESILQLICATLPSATDPSGRARFVIASTCNNRGEDLQTRGGLYVFRISTTESTAASDQAQARSAKLSLVHADDLRHPVGAICEVNGHIIHSLGQKVFIKAFDSDQRLITVGFLDVGLDVSAMRSIKNLLIIGDSLTGTYFVAFQEDPFKLVLLGKEARKTDVYCVDFLVQENRLGLLSVSRKGLLRQLEYNPGNAESRAGERLLDRTEYHLGKQIIDSLSFAKRLSTDEDLRQSGVMLVGADGSLTWVTPVREVVYRRLALLERQLHRQLPHFAGLNPRAFRTARNDYYSRPLARGMLDGDLLAIYANLHASRQQSLASHINSDPDTLSVNLGNLEPPWA</sequence>
<dbReference type="Gene3D" id="2.130.10.10">
    <property type="entry name" value="YVTN repeat-like/Quinoprotein amine dehydrogenase"/>
    <property type="match status" value="3"/>
</dbReference>
<evidence type="ECO:0000313" key="7">
    <source>
        <dbReference type="Proteomes" id="UP000009131"/>
    </source>
</evidence>
<comment type="subcellular location">
    <subcellularLocation>
        <location evidence="1">Nucleus</location>
    </subcellularLocation>
</comment>
<dbReference type="GO" id="GO:0003676">
    <property type="term" value="F:nucleic acid binding"/>
    <property type="evidence" value="ECO:0007669"/>
    <property type="project" value="InterPro"/>
</dbReference>
<dbReference type="HOGENOM" id="CLU_002414_0_0_1"/>
<evidence type="ECO:0000259" key="3">
    <source>
        <dbReference type="Pfam" id="PF03178"/>
    </source>
</evidence>
<dbReference type="InterPro" id="IPR004871">
    <property type="entry name" value="RSE1/DDB1/CPSF1_C"/>
</dbReference>
<evidence type="ECO:0008006" key="8">
    <source>
        <dbReference type="Google" id="ProtNLM"/>
    </source>
</evidence>
<accession>G7E464</accession>
<dbReference type="InterPro" id="IPR050358">
    <property type="entry name" value="RSE1/DDB1/CFT1"/>
</dbReference>
<dbReference type="OrthoDB" id="6109at2759"/>
<dbReference type="OMA" id="PMTKFKL"/>
<evidence type="ECO:0000313" key="6">
    <source>
        <dbReference type="EMBL" id="GAA97624.1"/>
    </source>
</evidence>
<dbReference type="InParanoid" id="G7E464"/>
<dbReference type="Pfam" id="PF03178">
    <property type="entry name" value="CPSF_A"/>
    <property type="match status" value="1"/>
</dbReference>
<comment type="caution">
    <text evidence="6">The sequence shown here is derived from an EMBL/GenBank/DDBJ whole genome shotgun (WGS) entry which is preliminary data.</text>
</comment>
<organism evidence="6 7">
    <name type="scientific">Mixia osmundae (strain CBS 9802 / IAM 14324 / JCM 22182 / KY 12970)</name>
    <dbReference type="NCBI Taxonomy" id="764103"/>
    <lineage>
        <taxon>Eukaryota</taxon>
        <taxon>Fungi</taxon>
        <taxon>Dikarya</taxon>
        <taxon>Basidiomycota</taxon>
        <taxon>Pucciniomycotina</taxon>
        <taxon>Mixiomycetes</taxon>
        <taxon>Mixiales</taxon>
        <taxon>Mixiaceae</taxon>
        <taxon>Mixia</taxon>
    </lineage>
</organism>
<dbReference type="InterPro" id="IPR015943">
    <property type="entry name" value="WD40/YVTN_repeat-like_dom_sf"/>
</dbReference>
<evidence type="ECO:0000259" key="4">
    <source>
        <dbReference type="Pfam" id="PF10433"/>
    </source>
</evidence>
<feature type="domain" description="RSE1/DDB1/CPSF1 first beta-propeller" evidence="4">
    <location>
        <begin position="14"/>
        <end position="414"/>
    </location>
</feature>
<dbReference type="InterPro" id="IPR058543">
    <property type="entry name" value="Beta-prop_RSE1/DDB1/CPSF1_2nd"/>
</dbReference>
<reference evidence="6 7" key="1">
    <citation type="journal article" date="2011" name="J. Gen. Appl. Microbiol.">
        <title>Draft genome sequencing of the enigmatic basidiomycete Mixia osmundae.</title>
        <authorList>
            <person name="Nishida H."/>
            <person name="Nagatsuka Y."/>
            <person name="Sugiyama J."/>
        </authorList>
    </citation>
    <scope>NUCLEOTIDE SEQUENCE [LARGE SCALE GENOMIC DNA]</scope>
    <source>
        <strain evidence="7">CBS 9802 / IAM 14324 / JCM 22182 / KY 12970</strain>
    </source>
</reference>
<reference evidence="6 7" key="2">
    <citation type="journal article" date="2012" name="Open Biol.">
        <title>Characteristics of nucleosomes and linker DNA regions on the genome of the basidiomycete Mixia osmundae revealed by mono- and dinucleosome mapping.</title>
        <authorList>
            <person name="Nishida H."/>
            <person name="Kondo S."/>
            <person name="Matsumoto T."/>
            <person name="Suzuki Y."/>
            <person name="Yoshikawa H."/>
            <person name="Taylor T.D."/>
            <person name="Sugiyama J."/>
        </authorList>
    </citation>
    <scope>NUCLEOTIDE SEQUENCE [LARGE SCALE GENOMIC DNA]</scope>
    <source>
        <strain evidence="7">CBS 9802 / IAM 14324 / JCM 22182 / KY 12970</strain>
    </source>
</reference>
<protein>
    <recommendedName>
        <fullName evidence="8">DNA damage-binding protein 1</fullName>
    </recommendedName>
</protein>
<dbReference type="EMBL" id="BABT02000129">
    <property type="protein sequence ID" value="GAA97624.1"/>
    <property type="molecule type" value="Genomic_DNA"/>
</dbReference>
<name>G7E464_MIXOS</name>
<dbReference type="GO" id="GO:0005634">
    <property type="term" value="C:nucleus"/>
    <property type="evidence" value="ECO:0007669"/>
    <property type="project" value="UniProtKB-SubCell"/>
</dbReference>
<evidence type="ECO:0000256" key="1">
    <source>
        <dbReference type="ARBA" id="ARBA00004123"/>
    </source>
</evidence>